<comment type="subunit">
    <text evidence="1">Homodimer.</text>
</comment>
<keyword evidence="6" id="KW-1185">Reference proteome</keyword>
<evidence type="ECO:0000313" key="6">
    <source>
        <dbReference type="Proteomes" id="UP000229730"/>
    </source>
</evidence>
<dbReference type="GO" id="GO:0006144">
    <property type="term" value="P:purine nucleobase metabolic process"/>
    <property type="evidence" value="ECO:0007669"/>
    <property type="project" value="UniProtKB-KW"/>
</dbReference>
<comment type="caution">
    <text evidence="5">The sequence shown here is derived from an EMBL/GenBank/DDBJ whole genome shotgun (WGS) entry which is preliminary data.</text>
</comment>
<evidence type="ECO:0000313" key="5">
    <source>
        <dbReference type="EMBL" id="PHZ85276.1"/>
    </source>
</evidence>
<dbReference type="PANTHER" id="PTHR21221:SF1">
    <property type="entry name" value="UREIDOGLYCOLATE LYASE"/>
    <property type="match status" value="1"/>
</dbReference>
<dbReference type="Proteomes" id="UP000229730">
    <property type="component" value="Unassembled WGS sequence"/>
</dbReference>
<keyword evidence="3 5" id="KW-0456">Lyase</keyword>
<dbReference type="Gene3D" id="2.60.120.480">
    <property type="entry name" value="Ureidoglycolate hydrolase"/>
    <property type="match status" value="1"/>
</dbReference>
<dbReference type="PANTHER" id="PTHR21221">
    <property type="entry name" value="UREIDOGLYCOLATE HYDROLASE"/>
    <property type="match status" value="1"/>
</dbReference>
<gene>
    <name evidence="5" type="ORF">CRD36_07685</name>
</gene>
<sequence length="164" mass="18298">MKILTAQSLTKADFAPYGDLVAAHPVAAKHMINDGHTIRYHDLADIHCQDKVAKVTVNIFRSDMQALPVMIEKMERHPKSSQMFMPLSDRPYLVVVAPPGDFDPDRVEAFVVRAGQGVNYHAGTWHHYSLALEGVSDFLVVDYADVEDNCDEVALSEPLQVRLP</sequence>
<dbReference type="Pfam" id="PF04115">
    <property type="entry name" value="Ureidogly_lyase"/>
    <property type="match status" value="1"/>
</dbReference>
<dbReference type="InterPro" id="IPR011051">
    <property type="entry name" value="RmlC_Cupin_sf"/>
</dbReference>
<dbReference type="EMBL" id="PDEM01000016">
    <property type="protein sequence ID" value="PHZ85276.1"/>
    <property type="molecule type" value="Genomic_DNA"/>
</dbReference>
<dbReference type="FunCoup" id="A0A2G4YUZ7">
    <property type="interactions" value="52"/>
</dbReference>
<dbReference type="InterPro" id="IPR007247">
    <property type="entry name" value="Ureidogly_lyase"/>
</dbReference>
<proteinExistence type="predicted"/>
<dbReference type="InterPro" id="IPR024060">
    <property type="entry name" value="Ureidoglycolate_lyase_dom_sf"/>
</dbReference>
<dbReference type="EC" id="3.5.1.116" evidence="5"/>
<dbReference type="SUPFAM" id="SSF51182">
    <property type="entry name" value="RmlC-like cupins"/>
    <property type="match status" value="1"/>
</dbReference>
<evidence type="ECO:0000256" key="4">
    <source>
        <dbReference type="ARBA" id="ARBA00047684"/>
    </source>
</evidence>
<dbReference type="InterPro" id="IPR047233">
    <property type="entry name" value="UAH_cupin"/>
</dbReference>
<accession>A0A2G4YUZ7</accession>
<dbReference type="AlphaFoldDB" id="A0A2G4YUZ7"/>
<keyword evidence="5" id="KW-0378">Hydrolase</keyword>
<dbReference type="GO" id="GO:0000256">
    <property type="term" value="P:allantoin catabolic process"/>
    <property type="evidence" value="ECO:0007669"/>
    <property type="project" value="InterPro"/>
</dbReference>
<dbReference type="PIRSF" id="PIRSF017306">
    <property type="entry name" value="Ureidogly_hydro"/>
    <property type="match status" value="1"/>
</dbReference>
<organism evidence="5 6">
    <name type="scientific">Paremcibacter congregatus</name>
    <dbReference type="NCBI Taxonomy" id="2043170"/>
    <lineage>
        <taxon>Bacteria</taxon>
        <taxon>Pseudomonadati</taxon>
        <taxon>Pseudomonadota</taxon>
        <taxon>Alphaproteobacteria</taxon>
        <taxon>Emcibacterales</taxon>
        <taxon>Emcibacteraceae</taxon>
        <taxon>Paremcibacter</taxon>
    </lineage>
</organism>
<dbReference type="OrthoDB" id="9804602at2"/>
<dbReference type="GO" id="GO:0050385">
    <property type="term" value="F:ureidoglycolate lyase activity"/>
    <property type="evidence" value="ECO:0007669"/>
    <property type="project" value="UniProtKB-EC"/>
</dbReference>
<name>A0A2G4YUZ7_9PROT</name>
<protein>
    <submittedName>
        <fullName evidence="5">Ureidoglycolate lyase</fullName>
        <ecNumber evidence="5">3.5.1.116</ecNumber>
    </submittedName>
</protein>
<comment type="catalytic activity">
    <reaction evidence="4">
        <text>(S)-ureidoglycolate = urea + glyoxylate</text>
        <dbReference type="Rhea" id="RHEA:11304"/>
        <dbReference type="ChEBI" id="CHEBI:16199"/>
        <dbReference type="ChEBI" id="CHEBI:36655"/>
        <dbReference type="ChEBI" id="CHEBI:57296"/>
        <dbReference type="EC" id="4.3.2.3"/>
    </reaction>
</comment>
<evidence type="ECO:0000256" key="3">
    <source>
        <dbReference type="ARBA" id="ARBA00023239"/>
    </source>
</evidence>
<evidence type="ECO:0000256" key="1">
    <source>
        <dbReference type="ARBA" id="ARBA00011738"/>
    </source>
</evidence>
<dbReference type="CDD" id="cd20298">
    <property type="entry name" value="cupin_UAH"/>
    <property type="match status" value="1"/>
</dbReference>
<evidence type="ECO:0000256" key="2">
    <source>
        <dbReference type="ARBA" id="ARBA00022631"/>
    </source>
</evidence>
<dbReference type="InParanoid" id="A0A2G4YUZ7"/>
<dbReference type="RefSeq" id="WP_099472165.1">
    <property type="nucleotide sequence ID" value="NZ_CP041025.1"/>
</dbReference>
<keyword evidence="2" id="KW-0659">Purine metabolism</keyword>
<dbReference type="NCBIfam" id="NF009932">
    <property type="entry name" value="PRK13395.1"/>
    <property type="match status" value="1"/>
</dbReference>
<reference evidence="5 6" key="1">
    <citation type="submission" date="2017-10" db="EMBL/GenBank/DDBJ databases">
        <title>Frigbacter circumglobatus gen. nov. sp. nov., isolated from sediment cultured in situ.</title>
        <authorList>
            <person name="Zhao Z."/>
        </authorList>
    </citation>
    <scope>NUCLEOTIDE SEQUENCE [LARGE SCALE GENOMIC DNA]</scope>
    <source>
        <strain evidence="5 6">ZYL</strain>
    </source>
</reference>
<dbReference type="GO" id="GO:0004848">
    <property type="term" value="F:ureidoglycolate hydrolase activity"/>
    <property type="evidence" value="ECO:0007669"/>
    <property type="project" value="UniProtKB-EC"/>
</dbReference>